<organism evidence="2 3">
    <name type="scientific">Polyporus arcularius HHB13444</name>
    <dbReference type="NCBI Taxonomy" id="1314778"/>
    <lineage>
        <taxon>Eukaryota</taxon>
        <taxon>Fungi</taxon>
        <taxon>Dikarya</taxon>
        <taxon>Basidiomycota</taxon>
        <taxon>Agaricomycotina</taxon>
        <taxon>Agaricomycetes</taxon>
        <taxon>Polyporales</taxon>
        <taxon>Polyporaceae</taxon>
        <taxon>Polyporus</taxon>
    </lineage>
</organism>
<sequence length="345" mass="37180">MGGSSISLPKSYFVALFVEAILHGVYTVLFIGTMYLLLLSTVHIALSMQQNLIAFFDQHAAEGDQTILNDAGSPLVYCQIAIEVINDSIVCWRTWVLWGRSYRVIAAPVLCIVGGLACGVPLIRAFVMSPPGQDVYSPEIIRWFSALAALTCVANLYAISAISYKACLQALRTLRNMTGMHGRGYHRTILLIFIESGAVYSIALIVTVILFESGDNAVYVISDMIPHLTGIYPTGIIVLVSLNMTFHDDMIRIPKTLTSIQCVPGHSNSLVGSGNNETVLRLRADGFAQPGTGQTAIDPSELDGGQAIELQPIGKSHAFESLEEGPWNAGSDGTLYGLTKAGKLV</sequence>
<protein>
    <submittedName>
        <fullName evidence="2">Uncharacterized protein</fullName>
    </submittedName>
</protein>
<keyword evidence="3" id="KW-1185">Reference proteome</keyword>
<dbReference type="Proteomes" id="UP000308197">
    <property type="component" value="Unassembled WGS sequence"/>
</dbReference>
<feature type="transmembrane region" description="Helical" evidence="1">
    <location>
        <begin position="217"/>
        <end position="242"/>
    </location>
</feature>
<feature type="transmembrane region" description="Helical" evidence="1">
    <location>
        <begin position="102"/>
        <end position="123"/>
    </location>
</feature>
<evidence type="ECO:0000256" key="1">
    <source>
        <dbReference type="SAM" id="Phobius"/>
    </source>
</evidence>
<keyword evidence="1" id="KW-1133">Transmembrane helix</keyword>
<dbReference type="EMBL" id="ML211293">
    <property type="protein sequence ID" value="TFK84792.1"/>
    <property type="molecule type" value="Genomic_DNA"/>
</dbReference>
<dbReference type="AlphaFoldDB" id="A0A5C3P6C2"/>
<reference evidence="2 3" key="1">
    <citation type="journal article" date="2019" name="Nat. Ecol. Evol.">
        <title>Megaphylogeny resolves global patterns of mushroom evolution.</title>
        <authorList>
            <person name="Varga T."/>
            <person name="Krizsan K."/>
            <person name="Foldi C."/>
            <person name="Dima B."/>
            <person name="Sanchez-Garcia M."/>
            <person name="Sanchez-Ramirez S."/>
            <person name="Szollosi G.J."/>
            <person name="Szarkandi J.G."/>
            <person name="Papp V."/>
            <person name="Albert L."/>
            <person name="Andreopoulos W."/>
            <person name="Angelini C."/>
            <person name="Antonin V."/>
            <person name="Barry K.W."/>
            <person name="Bougher N.L."/>
            <person name="Buchanan P."/>
            <person name="Buyck B."/>
            <person name="Bense V."/>
            <person name="Catcheside P."/>
            <person name="Chovatia M."/>
            <person name="Cooper J."/>
            <person name="Damon W."/>
            <person name="Desjardin D."/>
            <person name="Finy P."/>
            <person name="Geml J."/>
            <person name="Haridas S."/>
            <person name="Hughes K."/>
            <person name="Justo A."/>
            <person name="Karasinski D."/>
            <person name="Kautmanova I."/>
            <person name="Kiss B."/>
            <person name="Kocsube S."/>
            <person name="Kotiranta H."/>
            <person name="LaButti K.M."/>
            <person name="Lechner B.E."/>
            <person name="Liimatainen K."/>
            <person name="Lipzen A."/>
            <person name="Lukacs Z."/>
            <person name="Mihaltcheva S."/>
            <person name="Morgado L.N."/>
            <person name="Niskanen T."/>
            <person name="Noordeloos M.E."/>
            <person name="Ohm R.A."/>
            <person name="Ortiz-Santana B."/>
            <person name="Ovrebo C."/>
            <person name="Racz N."/>
            <person name="Riley R."/>
            <person name="Savchenko A."/>
            <person name="Shiryaev A."/>
            <person name="Soop K."/>
            <person name="Spirin V."/>
            <person name="Szebenyi C."/>
            <person name="Tomsovsky M."/>
            <person name="Tulloss R.E."/>
            <person name="Uehling J."/>
            <person name="Grigoriev I.V."/>
            <person name="Vagvolgyi C."/>
            <person name="Papp T."/>
            <person name="Martin F.M."/>
            <person name="Miettinen O."/>
            <person name="Hibbett D.S."/>
            <person name="Nagy L.G."/>
        </authorList>
    </citation>
    <scope>NUCLEOTIDE SEQUENCE [LARGE SCALE GENOMIC DNA]</scope>
    <source>
        <strain evidence="2 3">HHB13444</strain>
    </source>
</reference>
<proteinExistence type="predicted"/>
<accession>A0A5C3P6C2</accession>
<evidence type="ECO:0000313" key="2">
    <source>
        <dbReference type="EMBL" id="TFK84792.1"/>
    </source>
</evidence>
<gene>
    <name evidence="2" type="ORF">K466DRAFT_553058</name>
</gene>
<keyword evidence="1" id="KW-0472">Membrane</keyword>
<dbReference type="InParanoid" id="A0A5C3P6C2"/>
<evidence type="ECO:0000313" key="3">
    <source>
        <dbReference type="Proteomes" id="UP000308197"/>
    </source>
</evidence>
<feature type="transmembrane region" description="Helical" evidence="1">
    <location>
        <begin position="189"/>
        <end position="211"/>
    </location>
</feature>
<name>A0A5C3P6C2_9APHY</name>
<feature type="transmembrane region" description="Helical" evidence="1">
    <location>
        <begin position="12"/>
        <end position="38"/>
    </location>
</feature>
<keyword evidence="1" id="KW-0812">Transmembrane</keyword>
<feature type="transmembrane region" description="Helical" evidence="1">
    <location>
        <begin position="143"/>
        <end position="168"/>
    </location>
</feature>